<comment type="similarity">
    <text evidence="1">Belongs to the C/M/P thioester hydrolase family.</text>
</comment>
<protein>
    <recommendedName>
        <fullName evidence="7">Acyl-CoA thioesterase 2</fullName>
        <ecNumber evidence="5">3.1.2.20</ecNumber>
    </recommendedName>
    <alternativeName>
        <fullName evidence="8">Thioesterase II</fullName>
    </alternativeName>
</protein>
<evidence type="ECO:0000256" key="8">
    <source>
        <dbReference type="ARBA" id="ARBA00079653"/>
    </source>
</evidence>
<dbReference type="GO" id="GO:0006637">
    <property type="term" value="P:acyl-CoA metabolic process"/>
    <property type="evidence" value="ECO:0007669"/>
    <property type="project" value="InterPro"/>
</dbReference>
<evidence type="ECO:0000313" key="12">
    <source>
        <dbReference type="Proteomes" id="UP000025061"/>
    </source>
</evidence>
<dbReference type="CDD" id="cd03445">
    <property type="entry name" value="Thioesterase_II_repeat2"/>
    <property type="match status" value="1"/>
</dbReference>
<keyword evidence="3" id="KW-0378">Hydrolase</keyword>
<evidence type="ECO:0000256" key="4">
    <source>
        <dbReference type="ARBA" id="ARBA00023098"/>
    </source>
</evidence>
<dbReference type="CDD" id="cd03444">
    <property type="entry name" value="Thioesterase_II_repeat1"/>
    <property type="match status" value="1"/>
</dbReference>
<keyword evidence="4" id="KW-0443">Lipid metabolism</keyword>
<dbReference type="SUPFAM" id="SSF54637">
    <property type="entry name" value="Thioesterase/thiol ester dehydrase-isomerase"/>
    <property type="match status" value="2"/>
</dbReference>
<name>A0A059FXB3_9PROT</name>
<comment type="subunit">
    <text evidence="2">Homotetramer.</text>
</comment>
<comment type="catalytic activity">
    <reaction evidence="6">
        <text>a fatty acyl-CoA + H2O = a fatty acid + CoA + H(+)</text>
        <dbReference type="Rhea" id="RHEA:16781"/>
        <dbReference type="ChEBI" id="CHEBI:15377"/>
        <dbReference type="ChEBI" id="CHEBI:15378"/>
        <dbReference type="ChEBI" id="CHEBI:28868"/>
        <dbReference type="ChEBI" id="CHEBI:57287"/>
        <dbReference type="ChEBI" id="CHEBI:77636"/>
        <dbReference type="EC" id="3.1.2.20"/>
    </reaction>
    <physiologicalReaction direction="left-to-right" evidence="6">
        <dbReference type="Rhea" id="RHEA:16782"/>
    </physiologicalReaction>
</comment>
<dbReference type="FunFam" id="2.40.160.210:FF:000001">
    <property type="entry name" value="Acyl-CoA thioesterase II"/>
    <property type="match status" value="1"/>
</dbReference>
<evidence type="ECO:0000256" key="7">
    <source>
        <dbReference type="ARBA" id="ARBA00071120"/>
    </source>
</evidence>
<dbReference type="EC" id="3.1.2.20" evidence="5"/>
<dbReference type="GO" id="GO:0047617">
    <property type="term" value="F:fatty acyl-CoA hydrolase activity"/>
    <property type="evidence" value="ECO:0007669"/>
    <property type="project" value="UniProtKB-EC"/>
</dbReference>
<reference evidence="11 12" key="1">
    <citation type="submission" date="2013-04" db="EMBL/GenBank/DDBJ databases">
        <title>Hyphomonas hirschiana VP5 Genome Sequencing.</title>
        <authorList>
            <person name="Lai Q."/>
            <person name="Shao Z."/>
        </authorList>
    </citation>
    <scope>NUCLEOTIDE SEQUENCE [LARGE SCALE GENOMIC DNA]</scope>
    <source>
        <strain evidence="11 12">VP5</strain>
    </source>
</reference>
<evidence type="ECO:0000256" key="5">
    <source>
        <dbReference type="ARBA" id="ARBA00038894"/>
    </source>
</evidence>
<dbReference type="AlphaFoldDB" id="A0A059FXB3"/>
<evidence type="ECO:0000256" key="6">
    <source>
        <dbReference type="ARBA" id="ARBA00050943"/>
    </source>
</evidence>
<evidence type="ECO:0000259" key="9">
    <source>
        <dbReference type="Pfam" id="PF02551"/>
    </source>
</evidence>
<dbReference type="PANTHER" id="PTHR11066:SF34">
    <property type="entry name" value="ACYL-COENZYME A THIOESTERASE 8"/>
    <property type="match status" value="1"/>
</dbReference>
<dbReference type="PANTHER" id="PTHR11066">
    <property type="entry name" value="ACYL-COA THIOESTERASE"/>
    <property type="match status" value="1"/>
</dbReference>
<gene>
    <name evidence="11" type="ORF">HHI_06779</name>
</gene>
<sequence>MAKDPVGDLLTLLDLERLELDLFRGQSPDEEESQRVFGGQVIAQSLVAAYRTVPDDRLCHSLHCYFIRPGDPSVPIIYQVDHSRDGGSFTTRRVVAIQHGKQIFNLAASFHVVEDSWHHQHEMPEVDPPESVGDRIEWRRKFAEQVPERHRGHFLRDRPVEMREIDPLDPLKPAKASDQQNLWFRVARPIDEAPWLHHCLMAYASDMALLGTGNRPHGISWMTGELMSASLDHAMWFHAPTKFDEWHLYSMDSPYAGGARSFNRGSIYDSTGRLVASVAQEGLMRRVERKPRKS</sequence>
<organism evidence="11 12">
    <name type="scientific">Hyphomonas hirschiana VP5</name>
    <dbReference type="NCBI Taxonomy" id="1280951"/>
    <lineage>
        <taxon>Bacteria</taxon>
        <taxon>Pseudomonadati</taxon>
        <taxon>Pseudomonadota</taxon>
        <taxon>Alphaproteobacteria</taxon>
        <taxon>Hyphomonadales</taxon>
        <taxon>Hyphomonadaceae</taxon>
        <taxon>Hyphomonas</taxon>
    </lineage>
</organism>
<dbReference type="Pfam" id="PF02551">
    <property type="entry name" value="Acyl_CoA_thio"/>
    <property type="match status" value="1"/>
</dbReference>
<dbReference type="EMBL" id="ARYI01000004">
    <property type="protein sequence ID" value="KCZ95355.1"/>
    <property type="molecule type" value="Genomic_DNA"/>
</dbReference>
<dbReference type="Proteomes" id="UP000025061">
    <property type="component" value="Unassembled WGS sequence"/>
</dbReference>
<dbReference type="InterPro" id="IPR029069">
    <property type="entry name" value="HotDog_dom_sf"/>
</dbReference>
<dbReference type="GO" id="GO:0009062">
    <property type="term" value="P:fatty acid catabolic process"/>
    <property type="evidence" value="ECO:0007669"/>
    <property type="project" value="TreeGrafter"/>
</dbReference>
<evidence type="ECO:0000256" key="2">
    <source>
        <dbReference type="ARBA" id="ARBA00011881"/>
    </source>
</evidence>
<keyword evidence="12" id="KW-1185">Reference proteome</keyword>
<dbReference type="InterPro" id="IPR025652">
    <property type="entry name" value="TesB_C"/>
</dbReference>
<dbReference type="PATRIC" id="fig|1280951.3.peg.1371"/>
<evidence type="ECO:0000259" key="10">
    <source>
        <dbReference type="Pfam" id="PF13622"/>
    </source>
</evidence>
<evidence type="ECO:0000256" key="1">
    <source>
        <dbReference type="ARBA" id="ARBA00006538"/>
    </source>
</evidence>
<feature type="domain" description="Acyl-CoA thioesterase-like N-terminal HotDog" evidence="10">
    <location>
        <begin position="35"/>
        <end position="111"/>
    </location>
</feature>
<dbReference type="InterPro" id="IPR042171">
    <property type="entry name" value="Acyl-CoA_hotdog"/>
</dbReference>
<feature type="domain" description="Acyl-CoA thioesterase 2 C-terminal" evidence="9">
    <location>
        <begin position="153"/>
        <end position="283"/>
    </location>
</feature>
<evidence type="ECO:0000313" key="11">
    <source>
        <dbReference type="EMBL" id="KCZ95355.1"/>
    </source>
</evidence>
<dbReference type="OrthoDB" id="9781019at2"/>
<dbReference type="Pfam" id="PF13622">
    <property type="entry name" value="4HBT_3"/>
    <property type="match status" value="1"/>
</dbReference>
<dbReference type="Gene3D" id="2.40.160.210">
    <property type="entry name" value="Acyl-CoA thioesterase, double hotdog domain"/>
    <property type="match status" value="1"/>
</dbReference>
<dbReference type="GO" id="GO:0005829">
    <property type="term" value="C:cytosol"/>
    <property type="evidence" value="ECO:0007669"/>
    <property type="project" value="TreeGrafter"/>
</dbReference>
<dbReference type="InterPro" id="IPR003703">
    <property type="entry name" value="Acyl_CoA_thio"/>
</dbReference>
<dbReference type="InterPro" id="IPR049449">
    <property type="entry name" value="TesB_ACOT8-like_N"/>
</dbReference>
<accession>A0A059FXB3</accession>
<comment type="caution">
    <text evidence="11">The sequence shown here is derived from an EMBL/GenBank/DDBJ whole genome shotgun (WGS) entry which is preliminary data.</text>
</comment>
<proteinExistence type="inferred from homology"/>
<dbReference type="RefSeq" id="WP_011647561.1">
    <property type="nucleotide sequence ID" value="NZ_ARYI01000004.1"/>
</dbReference>
<evidence type="ECO:0000256" key="3">
    <source>
        <dbReference type="ARBA" id="ARBA00022801"/>
    </source>
</evidence>